<feature type="region of interest" description="Disordered" evidence="3">
    <location>
        <begin position="1152"/>
        <end position="1176"/>
    </location>
</feature>
<dbReference type="SUPFAM" id="SSF48371">
    <property type="entry name" value="ARM repeat"/>
    <property type="match status" value="1"/>
</dbReference>
<dbReference type="InterPro" id="IPR016024">
    <property type="entry name" value="ARM-type_fold"/>
</dbReference>
<reference evidence="6" key="1">
    <citation type="submission" date="2021-06" db="EMBL/GenBank/DDBJ databases">
        <title>Genome Sequence of Mortierella hyaline Strain SCG-10, a Cold-Adapted, Nitrate-Reducing Fungus Isolated from Soil in Minnesota, USA.</title>
        <authorList>
            <person name="Aldossari N."/>
        </authorList>
    </citation>
    <scope>NUCLEOTIDE SEQUENCE</scope>
    <source>
        <strain evidence="6">SCG-10</strain>
    </source>
</reference>
<comment type="similarity">
    <text evidence="1">Belongs to the CLEC16A/gop-1 family.</text>
</comment>
<proteinExistence type="inferred from homology"/>
<feature type="domain" description="CLEC16A/TT9 C-terminal" evidence="5">
    <location>
        <begin position="241"/>
        <end position="333"/>
    </location>
</feature>
<dbReference type="GO" id="GO:0007034">
    <property type="term" value="P:vacuolar transport"/>
    <property type="evidence" value="ECO:0007669"/>
    <property type="project" value="TreeGrafter"/>
</dbReference>
<comment type="caution">
    <text evidence="6">The sequence shown here is derived from an EMBL/GenBank/DDBJ whole genome shotgun (WGS) entry which is preliminary data.</text>
</comment>
<feature type="compositionally biased region" description="Gly residues" evidence="3">
    <location>
        <begin position="1294"/>
        <end position="1314"/>
    </location>
</feature>
<dbReference type="GO" id="GO:1901096">
    <property type="term" value="P:regulation of autophagosome maturation"/>
    <property type="evidence" value="ECO:0007669"/>
    <property type="project" value="TreeGrafter"/>
</dbReference>
<feature type="compositionally biased region" description="Polar residues" evidence="3">
    <location>
        <begin position="1069"/>
        <end position="1082"/>
    </location>
</feature>
<feature type="domain" description="FPL" evidence="4">
    <location>
        <begin position="42"/>
        <end position="189"/>
    </location>
</feature>
<evidence type="ECO:0000256" key="2">
    <source>
        <dbReference type="ARBA" id="ARBA00023006"/>
    </source>
</evidence>
<protein>
    <submittedName>
        <fullName evidence="6">Protein CL16A</fullName>
    </submittedName>
</protein>
<keyword evidence="2" id="KW-0072">Autophagy</keyword>
<dbReference type="Proteomes" id="UP000707451">
    <property type="component" value="Unassembled WGS sequence"/>
</dbReference>
<feature type="compositionally biased region" description="Acidic residues" evidence="3">
    <location>
        <begin position="562"/>
        <end position="572"/>
    </location>
</feature>
<name>A0A9P8BVI3_9FUNG</name>
<dbReference type="PANTHER" id="PTHR21481:SF0">
    <property type="entry name" value="PROTEIN CLEC16A"/>
    <property type="match status" value="1"/>
</dbReference>
<feature type="region of interest" description="Disordered" evidence="3">
    <location>
        <begin position="1292"/>
        <end position="1323"/>
    </location>
</feature>
<feature type="compositionally biased region" description="Low complexity" evidence="3">
    <location>
        <begin position="598"/>
        <end position="622"/>
    </location>
</feature>
<feature type="compositionally biased region" description="Polar residues" evidence="3">
    <location>
        <begin position="728"/>
        <end position="746"/>
    </location>
</feature>
<feature type="compositionally biased region" description="Low complexity" evidence="3">
    <location>
        <begin position="1157"/>
        <end position="1176"/>
    </location>
</feature>
<feature type="compositionally biased region" description="Basic residues" evidence="3">
    <location>
        <begin position="629"/>
        <end position="640"/>
    </location>
</feature>
<dbReference type="Pfam" id="PF19439">
    <property type="entry name" value="CLEC16A_C"/>
    <property type="match status" value="1"/>
</dbReference>
<dbReference type="GO" id="GO:0005794">
    <property type="term" value="C:Golgi apparatus"/>
    <property type="evidence" value="ECO:0007669"/>
    <property type="project" value="TreeGrafter"/>
</dbReference>
<dbReference type="EMBL" id="JAHRHY010000003">
    <property type="protein sequence ID" value="KAG9070509.1"/>
    <property type="molecule type" value="Genomic_DNA"/>
</dbReference>
<dbReference type="InterPro" id="IPR039272">
    <property type="entry name" value="CLEC16A/TT9"/>
</dbReference>
<dbReference type="GO" id="GO:0005770">
    <property type="term" value="C:late endosome"/>
    <property type="evidence" value="ECO:0007669"/>
    <property type="project" value="TreeGrafter"/>
</dbReference>
<feature type="region of interest" description="Disordered" evidence="3">
    <location>
        <begin position="342"/>
        <end position="375"/>
    </location>
</feature>
<feature type="region of interest" description="Disordered" evidence="3">
    <location>
        <begin position="549"/>
        <end position="662"/>
    </location>
</feature>
<feature type="region of interest" description="Disordered" evidence="3">
    <location>
        <begin position="678"/>
        <end position="746"/>
    </location>
</feature>
<feature type="region of interest" description="Disordered" evidence="3">
    <location>
        <begin position="1069"/>
        <end position="1119"/>
    </location>
</feature>
<dbReference type="GO" id="GO:0006914">
    <property type="term" value="P:autophagy"/>
    <property type="evidence" value="ECO:0007669"/>
    <property type="project" value="UniProtKB-KW"/>
</dbReference>
<evidence type="ECO:0000256" key="1">
    <source>
        <dbReference type="ARBA" id="ARBA00006441"/>
    </source>
</evidence>
<dbReference type="InterPro" id="IPR045820">
    <property type="entry name" value="CLEC16A/TT9_C"/>
</dbReference>
<feature type="compositionally biased region" description="Polar residues" evidence="3">
    <location>
        <begin position="362"/>
        <end position="375"/>
    </location>
</feature>
<dbReference type="Pfam" id="PF09758">
    <property type="entry name" value="FPL"/>
    <property type="match status" value="1"/>
</dbReference>
<feature type="compositionally biased region" description="Low complexity" evidence="3">
    <location>
        <begin position="641"/>
        <end position="655"/>
    </location>
</feature>
<evidence type="ECO:0000259" key="5">
    <source>
        <dbReference type="Pfam" id="PF19439"/>
    </source>
</evidence>
<feature type="compositionally biased region" description="Low complexity" evidence="3">
    <location>
        <begin position="951"/>
        <end position="961"/>
    </location>
</feature>
<dbReference type="InterPro" id="IPR019155">
    <property type="entry name" value="CLEC16A/TT9_N"/>
</dbReference>
<accession>A0A9P8BVI3</accession>
<keyword evidence="7" id="KW-1185">Reference proteome</keyword>
<feature type="compositionally biased region" description="Low complexity" evidence="3">
    <location>
        <begin position="1216"/>
        <end position="1225"/>
    </location>
</feature>
<feature type="region of interest" description="Disordered" evidence="3">
    <location>
        <begin position="1216"/>
        <end position="1239"/>
    </location>
</feature>
<evidence type="ECO:0000313" key="7">
    <source>
        <dbReference type="Proteomes" id="UP000707451"/>
    </source>
</evidence>
<evidence type="ECO:0000313" key="6">
    <source>
        <dbReference type="EMBL" id="KAG9070509.1"/>
    </source>
</evidence>
<feature type="compositionally biased region" description="Low complexity" evidence="3">
    <location>
        <begin position="1106"/>
        <end position="1119"/>
    </location>
</feature>
<feature type="region of interest" description="Disordered" evidence="3">
    <location>
        <begin position="927"/>
        <end position="1000"/>
    </location>
</feature>
<gene>
    <name evidence="6" type="primary">CLEC16A</name>
    <name evidence="6" type="ORF">KI688_008047</name>
</gene>
<dbReference type="GO" id="GO:0016197">
    <property type="term" value="P:endosomal transport"/>
    <property type="evidence" value="ECO:0007669"/>
    <property type="project" value="TreeGrafter"/>
</dbReference>
<feature type="compositionally biased region" description="Polar residues" evidence="3">
    <location>
        <begin position="701"/>
        <end position="711"/>
    </location>
</feature>
<dbReference type="PANTHER" id="PTHR21481">
    <property type="entry name" value="PROTEIN CLEC16A"/>
    <property type="match status" value="1"/>
</dbReference>
<sequence>MFNLLWNKPKPERFSLENLKSLCAQLQQFPGDANEESIVSCLKELTQLLIWGDQHDPSLLEHFFEQNVHWHFLKILQSKDDGTLIVQVLQTLNIMFENVRSRQSLYFLLSNNYVNQVIGLRYDFSNDEILAYYIYLLRTLSFKLSKDTIYFFFNEHLDDFPLYSEAIKFFNHEESMVRIAVRVITLNVYSVNDRQMQDFILDRTTTTYFSNLVWFIGNYGTTVNDMLLHPGEGEFSRMNYYLAEHMDCFYYVNDIIELEVPKINKILISHLLNRLLRPMYLDSLHPSTSSNSNGNKSSTSAKLTPLVAMSLMLHAFHVLKHAPLVSALTSTLFSSQHYTTYSHGTPPPNLRHSPTPLALGNLTISPDSSRPSSPVTSKFQSFGLLGTSPAGFESFMPSLSAPTARFNHQHSLAPSHASGATQQQNPFKAAIYGYLSQVDSDRLVLPALLLVYLTGRNPGVMPDVLLGTDIYPQRLLKSKMLMGNLMSSSSPPVRTQPGATPMSRDRSSDSILSTNSTGVASSVVWTTPPPGLGISSSITGSLFGAAGSAARMRTRTESPLFETDEADEESRETEELLACADSQLAEPPASSPNRRRTGTGPLSTSLPSSSNMSSLMSRNLSTDVDSQSKRKPRSGGRRSNSKPSSLLGPVLSSGSDAPPSMRHLDAPAMVQELKPVFTSKEDREGASMYPSTDEEGEGKSSRQAITSGTKNLEQDSVEPPPLPPRPSVEQQQDENASIQESVSTQVAPIIQNREELMDRLVDIICGQPESGAHRFRVLTIQVAAELLIEFVYTKGGAGKETAAAQAAQQAAAESQLGEARLYRLALAEVQTRDRVQKGIRALEKKKKSNGGGAAGQAGAQDQPLGMLTGRVERSLTESKLGMDKQVVNVIAESSVIYGPDRDLENELDLNPDPELVKLFDLDPEFTSMSPDKLSMGDDDKTLKGSIDLPPTSNNSSGSSTNEGRRARMKSKIKSKMQGPTAVNSHQQPSPSPHPHRPSPTALSRLEAMVVRYIKWLHILIQCRQLLCRNPAAATAAISASFSQDSLSVTSTVSGTLAGAVVQAGATKSDSPTISITESTTAPGTLDRRPSDFLGTGNISTGNLSGASTPAKAPATTATTTSTTAMAVGPDASGLGAKLVVAAGGLLPVGSSLTSSPSTQANSTVSSASSSTSSLSSMSSSSAAQAMLSQPATGTASGRIIGSRTLLTATAALEAAAHTNQQQQQQHNLASTGGSHPFMNEMNEMLSTHLDPLSISVSEVIRKSSAKIKKSVVDPLAANPLFRSVSNASSSLAVGLGGGGSNEERASGGGGGGRGASAVSSAASSMRSVKSRSSAVLPVGMERTVSAASSASISAASVVGGGDDTDVAKAEDTETEKEAVAAAAVVVETVSILDPSHPAHQSDEQVIKILETLGLKSVAASEVSIEHGPTSSRAASIISS</sequence>
<evidence type="ECO:0000256" key="3">
    <source>
        <dbReference type="SAM" id="MobiDB-lite"/>
    </source>
</evidence>
<feature type="region of interest" description="Disordered" evidence="3">
    <location>
        <begin position="486"/>
        <end position="514"/>
    </location>
</feature>
<dbReference type="OrthoDB" id="294052at2759"/>
<feature type="compositionally biased region" description="Polar residues" evidence="3">
    <location>
        <begin position="1096"/>
        <end position="1105"/>
    </location>
</feature>
<evidence type="ECO:0000259" key="4">
    <source>
        <dbReference type="Pfam" id="PF09758"/>
    </source>
</evidence>
<feature type="region of interest" description="Disordered" evidence="3">
    <location>
        <begin position="843"/>
        <end position="866"/>
    </location>
</feature>
<organism evidence="6 7">
    <name type="scientific">Linnemannia hyalina</name>
    <dbReference type="NCBI Taxonomy" id="64524"/>
    <lineage>
        <taxon>Eukaryota</taxon>
        <taxon>Fungi</taxon>
        <taxon>Fungi incertae sedis</taxon>
        <taxon>Mucoromycota</taxon>
        <taxon>Mortierellomycotina</taxon>
        <taxon>Mortierellomycetes</taxon>
        <taxon>Mortierellales</taxon>
        <taxon>Mortierellaceae</taxon>
        <taxon>Linnemannia</taxon>
    </lineage>
</organism>